<dbReference type="Proteomes" id="UP000789920">
    <property type="component" value="Unassembled WGS sequence"/>
</dbReference>
<keyword evidence="2" id="KW-1185">Reference proteome</keyword>
<protein>
    <submittedName>
        <fullName evidence="1">8465_t:CDS:1</fullName>
    </submittedName>
</protein>
<feature type="non-terminal residue" evidence="1">
    <location>
        <position position="1"/>
    </location>
</feature>
<sequence>LEITIKDLEAELRNNEIKFKAECKELVTELNLLKNKNKEAETRQKQLKNKINKIIKDRDQLIHTINDL</sequence>
<organism evidence="1 2">
    <name type="scientific">Racocetra persica</name>
    <dbReference type="NCBI Taxonomy" id="160502"/>
    <lineage>
        <taxon>Eukaryota</taxon>
        <taxon>Fungi</taxon>
        <taxon>Fungi incertae sedis</taxon>
        <taxon>Mucoromycota</taxon>
        <taxon>Glomeromycotina</taxon>
        <taxon>Glomeromycetes</taxon>
        <taxon>Diversisporales</taxon>
        <taxon>Gigasporaceae</taxon>
        <taxon>Racocetra</taxon>
    </lineage>
</organism>
<gene>
    <name evidence="1" type="ORF">RPERSI_LOCUS9515</name>
</gene>
<comment type="caution">
    <text evidence="1">The sequence shown here is derived from an EMBL/GenBank/DDBJ whole genome shotgun (WGS) entry which is preliminary data.</text>
</comment>
<accession>A0ACA9P6J1</accession>
<dbReference type="EMBL" id="CAJVQC010018053">
    <property type="protein sequence ID" value="CAG8690356.1"/>
    <property type="molecule type" value="Genomic_DNA"/>
</dbReference>
<name>A0ACA9P6J1_9GLOM</name>
<evidence type="ECO:0000313" key="2">
    <source>
        <dbReference type="Proteomes" id="UP000789920"/>
    </source>
</evidence>
<reference evidence="1" key="1">
    <citation type="submission" date="2021-06" db="EMBL/GenBank/DDBJ databases">
        <authorList>
            <person name="Kallberg Y."/>
            <person name="Tangrot J."/>
            <person name="Rosling A."/>
        </authorList>
    </citation>
    <scope>NUCLEOTIDE SEQUENCE</scope>
    <source>
        <strain evidence="1">MA461A</strain>
    </source>
</reference>
<proteinExistence type="predicted"/>
<evidence type="ECO:0000313" key="1">
    <source>
        <dbReference type="EMBL" id="CAG8690356.1"/>
    </source>
</evidence>